<name>A0A9P7VAY4_9ASCO</name>
<evidence type="ECO:0000313" key="2">
    <source>
        <dbReference type="EMBL" id="KAG7194380.1"/>
    </source>
</evidence>
<evidence type="ECO:0000313" key="3">
    <source>
        <dbReference type="Proteomes" id="UP000790833"/>
    </source>
</evidence>
<comment type="caution">
    <text evidence="2">The sequence shown here is derived from an EMBL/GenBank/DDBJ whole genome shotgun (WGS) entry which is preliminary data.</text>
</comment>
<evidence type="ECO:0000256" key="1">
    <source>
        <dbReference type="SAM" id="MobiDB-lite"/>
    </source>
</evidence>
<sequence length="770" mass="87323">MAKQQFKEENNSLSPSTSNGNTNAKKDSITSKTPINKAESPLIDPSPRKQALATSIHLVESPENEIIQHSTNYNGNLQQPFETPVFAPNDLDHLFQDNLPSNNELQLQLHHSSTSLMQHMTINSAHVSPTVTQFTIPDSLVHQGAIPFPKAVSYTPESVNIIAGQSQQIGDHPLYTSPYSAASSPTVVNTINPSQYANGNQEIFTATGTTLVQEQLVQQMITTDFDNLLAHSSTTSDAIIYPVYSIQQQDSNNERIVERTTTVAFSGSLSLGRSSLSSPTILGFPPPPLPNAIRSVTTFKNIQADVKDYQNSLKEKIVKLQLGAGNLYTVRRIYRAWVKTFIQLAFLSKMMFSCLLNLTTNYLLSNPLKSKKALVRLSPVEREKTLDKLVVLSIKHYARVIRTLRRNLNNNTAADMCSRVSYVLSIMSIYDPEATKNSMICFRDGLFSVLTHTYNSVMSKCRNLSVQENIPLIHLFMLKNLLKSAYYPSYDPTFLKEFQEQLYLFRSLIGDSSLSSMSDILDDFTAFLDQICLKHIPILINEVDNLATQQDLLLDMLHKWTRLFPSKFVSYNTQSEDMIEQVLYLFFMALKRILNNMFPQVRFFFIQDFGSPLILEVNEHDFDYDIYKNMPTEPVELSSGVILQLNDILQLKQISGYLLRVNKFFDKRIALIYGLQVNNDVAFHIEGDIRVWRESITSLSQTRKYFVDSLGLKEIYMKSFAHTLIRSYNYPRSFGGISEISEDEEIRQDNLDFTGLMPNGFLPEDHVGKS</sequence>
<dbReference type="InterPro" id="IPR052400">
    <property type="entry name" value="Zn2-C6_fungal_TF"/>
</dbReference>
<organism evidence="2 3">
    <name type="scientific">Scheffersomyces spartinae</name>
    <dbReference type="NCBI Taxonomy" id="45513"/>
    <lineage>
        <taxon>Eukaryota</taxon>
        <taxon>Fungi</taxon>
        <taxon>Dikarya</taxon>
        <taxon>Ascomycota</taxon>
        <taxon>Saccharomycotina</taxon>
        <taxon>Pichiomycetes</taxon>
        <taxon>Debaryomycetaceae</taxon>
        <taxon>Scheffersomyces</taxon>
    </lineage>
</organism>
<dbReference type="PANTHER" id="PTHR47657">
    <property type="entry name" value="STEROL REGULATORY ELEMENT-BINDING PROTEIN ECM22"/>
    <property type="match status" value="1"/>
</dbReference>
<feature type="region of interest" description="Disordered" evidence="1">
    <location>
        <begin position="1"/>
        <end position="49"/>
    </location>
</feature>
<protein>
    <submittedName>
        <fullName evidence="2">Uncharacterized protein</fullName>
    </submittedName>
</protein>
<dbReference type="PANTHER" id="PTHR47657:SF7">
    <property type="entry name" value="STEROL REGULATORY ELEMENT-BINDING PROTEIN ECM22"/>
    <property type="match status" value="1"/>
</dbReference>
<dbReference type="GO" id="GO:0000981">
    <property type="term" value="F:DNA-binding transcription factor activity, RNA polymerase II-specific"/>
    <property type="evidence" value="ECO:0007669"/>
    <property type="project" value="TreeGrafter"/>
</dbReference>
<dbReference type="EMBL" id="JAHMUF010000007">
    <property type="protein sequence ID" value="KAG7194380.1"/>
    <property type="molecule type" value="Genomic_DNA"/>
</dbReference>
<reference evidence="2" key="1">
    <citation type="submission" date="2021-03" db="EMBL/GenBank/DDBJ databases">
        <authorList>
            <person name="Palmer J.M."/>
        </authorList>
    </citation>
    <scope>NUCLEOTIDE SEQUENCE</scope>
    <source>
        <strain evidence="2">ARV_011</strain>
    </source>
</reference>
<dbReference type="OrthoDB" id="416217at2759"/>
<feature type="compositionally biased region" description="Basic and acidic residues" evidence="1">
    <location>
        <begin position="1"/>
        <end position="10"/>
    </location>
</feature>
<dbReference type="AlphaFoldDB" id="A0A9P7VAY4"/>
<keyword evidence="3" id="KW-1185">Reference proteome</keyword>
<dbReference type="RefSeq" id="XP_043049927.1">
    <property type="nucleotide sequence ID" value="XM_043195261.1"/>
</dbReference>
<feature type="compositionally biased region" description="Polar residues" evidence="1">
    <location>
        <begin position="11"/>
        <end position="23"/>
    </location>
</feature>
<proteinExistence type="predicted"/>
<gene>
    <name evidence="2" type="ORF">KQ657_004592</name>
</gene>
<dbReference type="GeneID" id="66117966"/>
<accession>A0A9P7VAY4</accession>
<dbReference type="Proteomes" id="UP000790833">
    <property type="component" value="Unassembled WGS sequence"/>
</dbReference>